<protein>
    <submittedName>
        <fullName evidence="2">RNA-directed DNA polymerase from mobile element jockey</fullName>
    </submittedName>
</protein>
<keyword evidence="2" id="KW-0548">Nucleotidyltransferase</keyword>
<gene>
    <name evidence="2" type="ORF">JOB18_012311</name>
</gene>
<reference evidence="2 3" key="1">
    <citation type="journal article" date="2021" name="Sci. Rep.">
        <title>Chromosome anchoring in Senegalese sole (Solea senegalensis) reveals sex-associated markers and genome rearrangements in flatfish.</title>
        <authorList>
            <person name="Guerrero-Cozar I."/>
            <person name="Gomez-Garrido J."/>
            <person name="Berbel C."/>
            <person name="Martinez-Blanch J.F."/>
            <person name="Alioto T."/>
            <person name="Claros M.G."/>
            <person name="Gagnaire P.A."/>
            <person name="Manchado M."/>
        </authorList>
    </citation>
    <scope>NUCLEOTIDE SEQUENCE [LARGE SCALE GENOMIC DNA]</scope>
    <source>
        <strain evidence="2">Sse05_10M</strain>
    </source>
</reference>
<dbReference type="AlphaFoldDB" id="A0AAV6RNQ7"/>
<dbReference type="PROSITE" id="PS00028">
    <property type="entry name" value="ZINC_FINGER_C2H2_1"/>
    <property type="match status" value="1"/>
</dbReference>
<keyword evidence="2" id="KW-0695">RNA-directed DNA polymerase</keyword>
<comment type="caution">
    <text evidence="2">The sequence shown here is derived from an EMBL/GenBank/DDBJ whole genome shotgun (WGS) entry which is preliminary data.</text>
</comment>
<name>A0AAV6RNQ7_SOLSE</name>
<feature type="domain" description="C2H2-type" evidence="1">
    <location>
        <begin position="88"/>
        <end position="108"/>
    </location>
</feature>
<keyword evidence="3" id="KW-1185">Reference proteome</keyword>
<evidence type="ECO:0000313" key="2">
    <source>
        <dbReference type="EMBL" id="KAG7506684.1"/>
    </source>
</evidence>
<evidence type="ECO:0000259" key="1">
    <source>
        <dbReference type="PROSITE" id="PS00028"/>
    </source>
</evidence>
<organism evidence="2 3">
    <name type="scientific">Solea senegalensis</name>
    <name type="common">Senegalese sole</name>
    <dbReference type="NCBI Taxonomy" id="28829"/>
    <lineage>
        <taxon>Eukaryota</taxon>
        <taxon>Metazoa</taxon>
        <taxon>Chordata</taxon>
        <taxon>Craniata</taxon>
        <taxon>Vertebrata</taxon>
        <taxon>Euteleostomi</taxon>
        <taxon>Actinopterygii</taxon>
        <taxon>Neopterygii</taxon>
        <taxon>Teleostei</taxon>
        <taxon>Neoteleostei</taxon>
        <taxon>Acanthomorphata</taxon>
        <taxon>Carangaria</taxon>
        <taxon>Pleuronectiformes</taxon>
        <taxon>Pleuronectoidei</taxon>
        <taxon>Soleidae</taxon>
        <taxon>Solea</taxon>
    </lineage>
</organism>
<dbReference type="Proteomes" id="UP000693946">
    <property type="component" value="Linkage Group LG18"/>
</dbReference>
<dbReference type="GO" id="GO:0003964">
    <property type="term" value="F:RNA-directed DNA polymerase activity"/>
    <property type="evidence" value="ECO:0007669"/>
    <property type="project" value="UniProtKB-KW"/>
</dbReference>
<sequence length="108" mass="12384">MVFYCELTTGTRKVGSPYKRFKDSLKSSLTACSIPQREWESIASDRCAWHLAVHQGVDTFEENRRDNLDHKWQARKERRPDPRATGKCPVCGRKCASAFGLCSHLKCH</sequence>
<dbReference type="EMBL" id="JAGKHQ010000010">
    <property type="protein sequence ID" value="KAG7506684.1"/>
    <property type="molecule type" value="Genomic_DNA"/>
</dbReference>
<keyword evidence="2" id="KW-0808">Transferase</keyword>
<evidence type="ECO:0000313" key="3">
    <source>
        <dbReference type="Proteomes" id="UP000693946"/>
    </source>
</evidence>
<dbReference type="InterPro" id="IPR013087">
    <property type="entry name" value="Znf_C2H2_type"/>
</dbReference>
<accession>A0AAV6RNQ7</accession>
<proteinExistence type="predicted"/>